<reference evidence="3 4" key="1">
    <citation type="journal article" date="2014" name="Int. J. Syst. Evol. Microbiol.">
        <title>Complete genome sequence of Corynebacterium casei LMG S-19264T (=DSM 44701T), isolated from a smear-ripened cheese.</title>
        <authorList>
            <consortium name="US DOE Joint Genome Institute (JGI-PGF)"/>
            <person name="Walter F."/>
            <person name="Albersmeier A."/>
            <person name="Kalinowski J."/>
            <person name="Ruckert C."/>
        </authorList>
    </citation>
    <scope>NUCLEOTIDE SEQUENCE [LARGE SCALE GENOMIC DNA]</scope>
    <source>
        <strain evidence="3 4">CGMCC 4.7215</strain>
    </source>
</reference>
<dbReference type="SUPFAM" id="SSF54637">
    <property type="entry name" value="Thioesterase/thiol ester dehydrase-isomerase"/>
    <property type="match status" value="1"/>
</dbReference>
<dbReference type="Gene3D" id="3.10.129.10">
    <property type="entry name" value="Hotdog Thioesterase"/>
    <property type="match status" value="1"/>
</dbReference>
<dbReference type="EMBL" id="JBHSZQ010000020">
    <property type="protein sequence ID" value="MFC7126383.1"/>
    <property type="molecule type" value="Genomic_DNA"/>
</dbReference>
<protein>
    <submittedName>
        <fullName evidence="3">Acyl-CoA thioesterase</fullName>
        <ecNumber evidence="3">3.1.2.-</ecNumber>
    </submittedName>
</protein>
<keyword evidence="2 3" id="KW-0378">Hydrolase</keyword>
<dbReference type="GO" id="GO:0016787">
    <property type="term" value="F:hydrolase activity"/>
    <property type="evidence" value="ECO:0007669"/>
    <property type="project" value="UniProtKB-KW"/>
</dbReference>
<dbReference type="CDD" id="cd00586">
    <property type="entry name" value="4HBT"/>
    <property type="match status" value="1"/>
</dbReference>
<organism evidence="3 4">
    <name type="scientific">Halovenus rubra</name>
    <dbReference type="NCBI Taxonomy" id="869890"/>
    <lineage>
        <taxon>Archaea</taxon>
        <taxon>Methanobacteriati</taxon>
        <taxon>Methanobacteriota</taxon>
        <taxon>Stenosarchaea group</taxon>
        <taxon>Halobacteria</taxon>
        <taxon>Halobacteriales</taxon>
        <taxon>Haloarculaceae</taxon>
        <taxon>Halovenus</taxon>
    </lineage>
</organism>
<proteinExistence type="inferred from homology"/>
<evidence type="ECO:0000313" key="4">
    <source>
        <dbReference type="Proteomes" id="UP001596414"/>
    </source>
</evidence>
<evidence type="ECO:0000313" key="3">
    <source>
        <dbReference type="EMBL" id="MFC7126383.1"/>
    </source>
</evidence>
<dbReference type="Pfam" id="PF13279">
    <property type="entry name" value="4HBT_2"/>
    <property type="match status" value="1"/>
</dbReference>
<dbReference type="EC" id="3.1.2.-" evidence="3"/>
<dbReference type="RefSeq" id="WP_368407980.1">
    <property type="nucleotide sequence ID" value="NZ_JAODIY010000001.1"/>
</dbReference>
<gene>
    <name evidence="3" type="ORF">ACFQJ7_10105</name>
</gene>
<sequence length="134" mass="14972">MADFNYETDVEVRFQDLDIAGHVNNAVYVTYLEEARVGYLGDVLGVTEPEAVNAVIANLEIDYHRPVRDDTHVTVALRTLEPGEASIPMEYEIRADGAVAATAETVMVTVDFETGETQPLPDSWRDRIEEYEGH</sequence>
<dbReference type="Proteomes" id="UP001596414">
    <property type="component" value="Unassembled WGS sequence"/>
</dbReference>
<dbReference type="PANTHER" id="PTHR31793">
    <property type="entry name" value="4-HYDROXYBENZOYL-COA THIOESTERASE FAMILY MEMBER"/>
    <property type="match status" value="1"/>
</dbReference>
<name>A0ABD5X588_9EURY</name>
<comment type="caution">
    <text evidence="3">The sequence shown here is derived from an EMBL/GenBank/DDBJ whole genome shotgun (WGS) entry which is preliminary data.</text>
</comment>
<evidence type="ECO:0000256" key="2">
    <source>
        <dbReference type="ARBA" id="ARBA00022801"/>
    </source>
</evidence>
<dbReference type="AlphaFoldDB" id="A0ABD5X588"/>
<comment type="similarity">
    <text evidence="1">Belongs to the 4-hydroxybenzoyl-CoA thioesterase family.</text>
</comment>
<dbReference type="InterPro" id="IPR050563">
    <property type="entry name" value="4-hydroxybenzoyl-CoA_TE"/>
</dbReference>
<evidence type="ECO:0000256" key="1">
    <source>
        <dbReference type="ARBA" id="ARBA00005953"/>
    </source>
</evidence>
<dbReference type="PANTHER" id="PTHR31793:SF27">
    <property type="entry name" value="NOVEL THIOESTERASE SUPERFAMILY DOMAIN AND SAPOSIN A-TYPE DOMAIN CONTAINING PROTEIN (0610012H03RIK)"/>
    <property type="match status" value="1"/>
</dbReference>
<dbReference type="InterPro" id="IPR029069">
    <property type="entry name" value="HotDog_dom_sf"/>
</dbReference>
<accession>A0ABD5X588</accession>